<dbReference type="AlphaFoldDB" id="A0A7U7J5G4"/>
<dbReference type="RefSeq" id="WP_034436013.1">
    <property type="nucleotide sequence ID" value="NZ_CBTK010000295.1"/>
</dbReference>
<dbReference type="EMBL" id="CBTK010000295">
    <property type="protein sequence ID" value="CDH47255.1"/>
    <property type="molecule type" value="Genomic_DNA"/>
</dbReference>
<evidence type="ECO:0008006" key="3">
    <source>
        <dbReference type="Google" id="ProtNLM"/>
    </source>
</evidence>
<organism evidence="1 2">
    <name type="scientific">Candidatus Contendobacter odensis Run_B_J11</name>
    <dbReference type="NCBI Taxonomy" id="1400861"/>
    <lineage>
        <taxon>Bacteria</taxon>
        <taxon>Pseudomonadati</taxon>
        <taxon>Pseudomonadota</taxon>
        <taxon>Gammaproteobacteria</taxon>
        <taxon>Candidatus Competibacteraceae</taxon>
        <taxon>Candidatus Contendibacter</taxon>
    </lineage>
</organism>
<dbReference type="OrthoDB" id="5784013at2"/>
<evidence type="ECO:0000313" key="2">
    <source>
        <dbReference type="Proteomes" id="UP000019184"/>
    </source>
</evidence>
<dbReference type="InterPro" id="IPR018685">
    <property type="entry name" value="DUF2173"/>
</dbReference>
<accession>A0A7U7J5G4</accession>
<reference evidence="1 2" key="1">
    <citation type="journal article" date="2014" name="ISME J.">
        <title>Candidatus Competibacter-lineage genomes retrieved from metagenomes reveal functional metabolic diversity.</title>
        <authorList>
            <person name="McIlroy S.J."/>
            <person name="Albertsen M."/>
            <person name="Andresen E.K."/>
            <person name="Saunders A.M."/>
            <person name="Kristiansen R."/>
            <person name="Stokholm-Bjerregaard M."/>
            <person name="Nielsen K.L."/>
            <person name="Nielsen P.H."/>
        </authorList>
    </citation>
    <scope>NUCLEOTIDE SEQUENCE [LARGE SCALE GENOMIC DNA]</scope>
    <source>
        <strain evidence="1 2">Run_B_J11</strain>
    </source>
</reference>
<sequence>MSTITYLLAQPGVVAVGEYAYRGDRFSYRGALSEEHARMASIMCRATTMGANMEGQMLEAFHPHNGLNPPRGWMVHGPDYTVCVIANVFCLLDNTKASINDIVRFMLQALAGIKADLI</sequence>
<protein>
    <recommendedName>
        <fullName evidence="3">DUF2173 family protein</fullName>
    </recommendedName>
</protein>
<evidence type="ECO:0000313" key="1">
    <source>
        <dbReference type="EMBL" id="CDH47255.1"/>
    </source>
</evidence>
<dbReference type="Proteomes" id="UP000019184">
    <property type="component" value="Unassembled WGS sequence"/>
</dbReference>
<dbReference type="PIRSF" id="PIRSF006821">
    <property type="entry name" value="UCP006821"/>
    <property type="match status" value="1"/>
</dbReference>
<dbReference type="Pfam" id="PF09941">
    <property type="entry name" value="DUF2173"/>
    <property type="match status" value="1"/>
</dbReference>
<gene>
    <name evidence="1" type="ORF">BN874_770105</name>
</gene>
<comment type="caution">
    <text evidence="1">The sequence shown here is derived from an EMBL/GenBank/DDBJ whole genome shotgun (WGS) entry which is preliminary data.</text>
</comment>
<keyword evidence="2" id="KW-1185">Reference proteome</keyword>
<proteinExistence type="predicted"/>
<name>A0A7U7J5G4_9GAMM</name>